<dbReference type="SUPFAM" id="SSF82171">
    <property type="entry name" value="DPP6 N-terminal domain-like"/>
    <property type="match status" value="1"/>
</dbReference>
<sequence length="1310" mass="144354">MTSKTKFEVERVVQPPFPTNTSNSSSRNRGFRVIGSLVLLAAALNLSTFLPAAPNWRFLYNGIFSSGASSQATLADDGITWQDDTWPIRQQTPWDISTDFPHPRVLEYDVREGTWLRLDVHPKTGDIVFDMLGDLYCIPGDSTFRNSEEDSEVVQARSVTLGIPHDSDPHFSPDGEKIVFRSDAGLGLENIWVMDWTGCLEMDVRRDDDSSLKEAWATAFEDHDLLSYGIVETSERKYRRLLREGRAGAQMVTNETYRYVTDARFHPSGKKVVATKWYTSGRSLGAGEGWEYDIPSSNTSTIAAGSGTRLVGRTLPPGWTMDNYGDQQIGPEQLIWSGEDALIYSKNVKRESTGSFEYSEDVHQGIYAIFSYNITTGATETLVDASPGGASRPELSRDGRTLAFVRRVRDHEVLVLKDLETGTIHHVWDGLTYDLTTISAPMGTYPSFAFTPNDSAIIIWAAGKIHRVPLSTNHRGERITGGSPHTIGFKAHIMKNVASTLSIPRAVDLVDLETRPKQRVRAFRDLKVDDTGKKVVFRAGNVPVVQVVGKNSPTKVPVLHDDEGLTPYYSPSFVPGTDGNLIIHSRWSDTDFTTFEVADLAKDEAYEVEGLPLGRFLSPVLCGCKGSKRTIAFVKTGGDYLSGDIVATANTGLYIGDIDLEPSLSAKKIKISNLRLVPTEINMFDSVELSFIKKNRKLLVQQSSRAFVIDLQGKPVDLTGKPPHFTLASGKMSAELSVSTRSTCCLRRWFNKFFGKEDSGFDAENVAFVDFFHVYVAPGKKIKSGEEVWSRPANATKGLARVSLDGGHDITWSADGKKLFWFLGPFLHSLEVSKLSKCSSQIENDATKFGISCVKNLLEYQEIVVEHSTDIARLKESAKSFSQSDNADVVVIHNATILTMETGDLQDDLIKGGMLVIRGGVIEDIYSVANAPALTTYMGSMVIDAQGGLVIPGFIDSHAHWGGMSNPHPAKSWELQTFLAFGVTTLHNPSSDTVDGYVERSRLESGQFVGPRIFHTGTIIYGASEAPYHQLAEDMDEAHAALIRIKAEGGPFSTSYKNYNQPIRASRQRLLLTAREMGMLCVPEGGMNYDWDLTYIIDGMTTVEHSIPVPVLYDDVLQLFTLSGTANTPTHLVNYGGAFGEQIVWATQDVPNDPKLLRFTRHDILEVVTESTARPKQSFQLFNTSASIGKMVDMGFKALIGAHGEPPLGVNYHAEMAFANAGMNNYQTLQAATSWAAQVFGMFDSVGSLSSGKLADLLVYPADVDLLDGPIQGTRQLKYVMRGGRLWDAETMDEMWPVKSKAQVMPPLNP</sequence>
<feature type="domain" description="Amidohydrolase-related" evidence="2">
    <location>
        <begin position="1213"/>
        <end position="1284"/>
    </location>
</feature>
<reference evidence="3 4" key="1">
    <citation type="journal article" date="2019" name="Nat. Ecol. Evol.">
        <title>Megaphylogeny resolves global patterns of mushroom evolution.</title>
        <authorList>
            <person name="Varga T."/>
            <person name="Krizsan K."/>
            <person name="Foldi C."/>
            <person name="Dima B."/>
            <person name="Sanchez-Garcia M."/>
            <person name="Sanchez-Ramirez S."/>
            <person name="Szollosi G.J."/>
            <person name="Szarkandi J.G."/>
            <person name="Papp V."/>
            <person name="Albert L."/>
            <person name="Andreopoulos W."/>
            <person name="Angelini C."/>
            <person name="Antonin V."/>
            <person name="Barry K.W."/>
            <person name="Bougher N.L."/>
            <person name="Buchanan P."/>
            <person name="Buyck B."/>
            <person name="Bense V."/>
            <person name="Catcheside P."/>
            <person name="Chovatia M."/>
            <person name="Cooper J."/>
            <person name="Damon W."/>
            <person name="Desjardin D."/>
            <person name="Finy P."/>
            <person name="Geml J."/>
            <person name="Haridas S."/>
            <person name="Hughes K."/>
            <person name="Justo A."/>
            <person name="Karasinski D."/>
            <person name="Kautmanova I."/>
            <person name="Kiss B."/>
            <person name="Kocsube S."/>
            <person name="Kotiranta H."/>
            <person name="LaButti K.M."/>
            <person name="Lechner B.E."/>
            <person name="Liimatainen K."/>
            <person name="Lipzen A."/>
            <person name="Lukacs Z."/>
            <person name="Mihaltcheva S."/>
            <person name="Morgado L.N."/>
            <person name="Niskanen T."/>
            <person name="Noordeloos M.E."/>
            <person name="Ohm R.A."/>
            <person name="Ortiz-Santana B."/>
            <person name="Ovrebo C."/>
            <person name="Racz N."/>
            <person name="Riley R."/>
            <person name="Savchenko A."/>
            <person name="Shiryaev A."/>
            <person name="Soop K."/>
            <person name="Spirin V."/>
            <person name="Szebenyi C."/>
            <person name="Tomsovsky M."/>
            <person name="Tulloss R.E."/>
            <person name="Uehling J."/>
            <person name="Grigoriev I.V."/>
            <person name="Vagvolgyi C."/>
            <person name="Papp T."/>
            <person name="Martin F.M."/>
            <person name="Miettinen O."/>
            <person name="Hibbett D.S."/>
            <person name="Nagy L.G."/>
        </authorList>
    </citation>
    <scope>NUCLEOTIDE SEQUENCE [LARGE SCALE GENOMIC DNA]</scope>
    <source>
        <strain evidence="3 4">CBS 962.96</strain>
    </source>
</reference>
<dbReference type="Pfam" id="PF01979">
    <property type="entry name" value="Amidohydro_1"/>
    <property type="match status" value="1"/>
</dbReference>
<feature type="region of interest" description="Disordered" evidence="1">
    <location>
        <begin position="1"/>
        <end position="27"/>
    </location>
</feature>
<dbReference type="Gene3D" id="2.120.10.30">
    <property type="entry name" value="TolB, C-terminal domain"/>
    <property type="match status" value="2"/>
</dbReference>
<dbReference type="InterPro" id="IPR006680">
    <property type="entry name" value="Amidohydro-rel"/>
</dbReference>
<dbReference type="PANTHER" id="PTHR43135">
    <property type="entry name" value="ALPHA-D-RIBOSE 1-METHYLPHOSPHONATE 5-TRIPHOSPHATE DIPHOSPHATASE"/>
    <property type="match status" value="1"/>
</dbReference>
<dbReference type="Gene3D" id="2.30.40.10">
    <property type="entry name" value="Urease, subunit C, domain 1"/>
    <property type="match status" value="1"/>
</dbReference>
<dbReference type="Gene3D" id="1.20.58.520">
    <property type="entry name" value="Amidohydrolase"/>
    <property type="match status" value="1"/>
</dbReference>
<dbReference type="SUPFAM" id="SSF51556">
    <property type="entry name" value="Metallo-dependent hydrolases"/>
    <property type="match status" value="1"/>
</dbReference>
<protein>
    <recommendedName>
        <fullName evidence="2">Amidohydrolase-related domain-containing protein</fullName>
    </recommendedName>
</protein>
<dbReference type="GO" id="GO:0016810">
    <property type="term" value="F:hydrolase activity, acting on carbon-nitrogen (but not peptide) bonds"/>
    <property type="evidence" value="ECO:0007669"/>
    <property type="project" value="InterPro"/>
</dbReference>
<dbReference type="InterPro" id="IPR011659">
    <property type="entry name" value="WD40"/>
</dbReference>
<organism evidence="3 4">
    <name type="scientific">Dendrothele bispora (strain CBS 962.96)</name>
    <dbReference type="NCBI Taxonomy" id="1314807"/>
    <lineage>
        <taxon>Eukaryota</taxon>
        <taxon>Fungi</taxon>
        <taxon>Dikarya</taxon>
        <taxon>Basidiomycota</taxon>
        <taxon>Agaricomycotina</taxon>
        <taxon>Agaricomycetes</taxon>
        <taxon>Agaricomycetidae</taxon>
        <taxon>Agaricales</taxon>
        <taxon>Agaricales incertae sedis</taxon>
        <taxon>Dendrothele</taxon>
    </lineage>
</organism>
<dbReference type="EMBL" id="ML179179">
    <property type="protein sequence ID" value="THU96354.1"/>
    <property type="molecule type" value="Genomic_DNA"/>
</dbReference>
<keyword evidence="4" id="KW-1185">Reference proteome</keyword>
<evidence type="ECO:0000256" key="1">
    <source>
        <dbReference type="SAM" id="MobiDB-lite"/>
    </source>
</evidence>
<evidence type="ECO:0000313" key="4">
    <source>
        <dbReference type="Proteomes" id="UP000297245"/>
    </source>
</evidence>
<gene>
    <name evidence="3" type="ORF">K435DRAFT_722853</name>
</gene>
<dbReference type="InterPro" id="IPR011042">
    <property type="entry name" value="6-blade_b-propeller_TolB-like"/>
</dbReference>
<dbReference type="InterPro" id="IPR011059">
    <property type="entry name" value="Metal-dep_hydrolase_composite"/>
</dbReference>
<dbReference type="InterPro" id="IPR032466">
    <property type="entry name" value="Metal_Hydrolase"/>
</dbReference>
<dbReference type="PANTHER" id="PTHR43135:SF3">
    <property type="entry name" value="ALPHA-D-RIBOSE 1-METHYLPHOSPHONATE 5-TRIPHOSPHATE DIPHOSPHATASE"/>
    <property type="match status" value="1"/>
</dbReference>
<evidence type="ECO:0000313" key="3">
    <source>
        <dbReference type="EMBL" id="THU96354.1"/>
    </source>
</evidence>
<dbReference type="OrthoDB" id="194468at2759"/>
<evidence type="ECO:0000259" key="2">
    <source>
        <dbReference type="Pfam" id="PF01979"/>
    </source>
</evidence>
<proteinExistence type="predicted"/>
<dbReference type="Gene3D" id="3.40.50.10910">
    <property type="entry name" value="Amidohydrolase"/>
    <property type="match status" value="1"/>
</dbReference>
<name>A0A4S8M2L2_DENBC</name>
<dbReference type="SUPFAM" id="SSF51338">
    <property type="entry name" value="Composite domain of metallo-dependent hydrolases"/>
    <property type="match status" value="1"/>
</dbReference>
<feature type="compositionally biased region" description="Basic and acidic residues" evidence="1">
    <location>
        <begin position="1"/>
        <end position="11"/>
    </location>
</feature>
<dbReference type="InterPro" id="IPR051781">
    <property type="entry name" value="Metallo-dep_Hydrolase"/>
</dbReference>
<dbReference type="Proteomes" id="UP000297245">
    <property type="component" value="Unassembled WGS sequence"/>
</dbReference>
<dbReference type="Gene3D" id="3.30.110.90">
    <property type="entry name" value="Amidohydrolase"/>
    <property type="match status" value="1"/>
</dbReference>
<accession>A0A4S8M2L2</accession>
<dbReference type="Pfam" id="PF07676">
    <property type="entry name" value="PD40"/>
    <property type="match status" value="1"/>
</dbReference>